<reference evidence="1 2" key="1">
    <citation type="submission" date="2019-02" db="EMBL/GenBank/DDBJ databases">
        <title>Ureibacillus thermophilus.</title>
        <authorList>
            <person name="Sunny J.S."/>
            <person name="Natarajan A."/>
            <person name="Saleena L.M."/>
        </authorList>
    </citation>
    <scope>NUCLEOTIDE SEQUENCE [LARGE SCALE GENOMIC DNA]</scope>
    <source>
        <strain evidence="1 2">LM102</strain>
    </source>
</reference>
<organism evidence="1 2">
    <name type="scientific">Ureibacillus thermophilus</name>
    <dbReference type="NCBI Taxonomy" id="367743"/>
    <lineage>
        <taxon>Bacteria</taxon>
        <taxon>Bacillati</taxon>
        <taxon>Bacillota</taxon>
        <taxon>Bacilli</taxon>
        <taxon>Bacillales</taxon>
        <taxon>Caryophanaceae</taxon>
        <taxon>Ureibacillus</taxon>
    </lineage>
</organism>
<dbReference type="AlphaFoldDB" id="A0A4P6UQ71"/>
<dbReference type="EMBL" id="CP036528">
    <property type="protein sequence ID" value="QBK25114.1"/>
    <property type="molecule type" value="Genomic_DNA"/>
</dbReference>
<accession>A0A4P6UQ71</accession>
<dbReference type="InterPro" id="IPR009711">
    <property type="entry name" value="UPF0473"/>
</dbReference>
<evidence type="ECO:0000313" key="2">
    <source>
        <dbReference type="Proteomes" id="UP000291151"/>
    </source>
</evidence>
<proteinExistence type="predicted"/>
<gene>
    <name evidence="1" type="ORF">DKZ56_04135</name>
</gene>
<dbReference type="KEGG" id="uth:DKZ56_04135"/>
<sequence length="91" mass="10581">MEKIEVGEVFTIGDEEQQEEVEVIATMTVDGQDYVAVAYVEDLHEDNEDEIEVFFLKVDEDGDFDVIESDEEYDQVADVFDEMLDEMEEEE</sequence>
<evidence type="ECO:0000313" key="1">
    <source>
        <dbReference type="EMBL" id="QBK25114.1"/>
    </source>
</evidence>
<protein>
    <submittedName>
        <fullName evidence="1">DUF1292 domain-containing protein</fullName>
    </submittedName>
</protein>
<name>A0A4P6UQ71_9BACL</name>
<dbReference type="Proteomes" id="UP000291151">
    <property type="component" value="Chromosome"/>
</dbReference>
<dbReference type="Pfam" id="PF06949">
    <property type="entry name" value="DUF1292"/>
    <property type="match status" value="1"/>
</dbReference>
<keyword evidence="2" id="KW-1185">Reference proteome</keyword>
<dbReference type="RefSeq" id="WP_208651499.1">
    <property type="nucleotide sequence ID" value="NZ_CP036528.1"/>
</dbReference>